<dbReference type="GO" id="GO:0005737">
    <property type="term" value="C:cytoplasm"/>
    <property type="evidence" value="ECO:0007669"/>
    <property type="project" value="TreeGrafter"/>
</dbReference>
<dbReference type="PANTHER" id="PTHR21255:SF4">
    <property type="entry name" value="DYNEIN LIGHT CHAIN TCTEX-TYPE"/>
    <property type="match status" value="1"/>
</dbReference>
<evidence type="ECO:0008006" key="4">
    <source>
        <dbReference type="Google" id="ProtNLM"/>
    </source>
</evidence>
<evidence type="ECO:0000256" key="1">
    <source>
        <dbReference type="SAM" id="MobiDB-lite"/>
    </source>
</evidence>
<protein>
    <recommendedName>
        <fullName evidence="4">Dynein light chain</fullName>
    </recommendedName>
</protein>
<dbReference type="CDD" id="cd21455">
    <property type="entry name" value="DLC-like_DYNLT1_DYNLT3"/>
    <property type="match status" value="1"/>
</dbReference>
<dbReference type="GO" id="GO:0005868">
    <property type="term" value="C:cytoplasmic dynein complex"/>
    <property type="evidence" value="ECO:0007669"/>
    <property type="project" value="TreeGrafter"/>
</dbReference>
<comment type="caution">
    <text evidence="2">The sequence shown here is derived from an EMBL/GenBank/DDBJ whole genome shotgun (WGS) entry which is preliminary data.</text>
</comment>
<name>A0A8H7RF53_9FUNG</name>
<dbReference type="GO" id="GO:0007018">
    <property type="term" value="P:microtubule-based movement"/>
    <property type="evidence" value="ECO:0007669"/>
    <property type="project" value="TreeGrafter"/>
</dbReference>
<dbReference type="AlphaFoldDB" id="A0A8H7RF53"/>
<proteinExistence type="predicted"/>
<dbReference type="PANTHER" id="PTHR21255">
    <property type="entry name" value="T-COMPLEX-ASSOCIATED-TESTIS-EXPRESSED 1/ DYNEIN LIGHT CHAIN"/>
    <property type="match status" value="1"/>
</dbReference>
<evidence type="ECO:0000313" key="2">
    <source>
        <dbReference type="EMBL" id="KAG2209493.1"/>
    </source>
</evidence>
<feature type="region of interest" description="Disordered" evidence="1">
    <location>
        <begin position="1"/>
        <end position="20"/>
    </location>
</feature>
<dbReference type="Gene3D" id="3.30.1140.40">
    <property type="entry name" value="Tctex-1"/>
    <property type="match status" value="1"/>
</dbReference>
<sequence length="119" mass="13335">MMDSAPNSPPSKSEEKRFNKDEVTSFIKETVENTLGDAEYSHSKVPALNNTIIETILKKMKDDNKNYKYVVTCVILQRTGAGFYAGSSVIWDKNNDDSAGYRHETKSMYAVVNVFGLSI</sequence>
<dbReference type="InterPro" id="IPR005334">
    <property type="entry name" value="Tctex-1-like"/>
</dbReference>
<dbReference type="GO" id="GO:0045505">
    <property type="term" value="F:dynein intermediate chain binding"/>
    <property type="evidence" value="ECO:0007669"/>
    <property type="project" value="TreeGrafter"/>
</dbReference>
<accession>A0A8H7RF53</accession>
<dbReference type="EMBL" id="JAEPRD010000015">
    <property type="protein sequence ID" value="KAG2209493.1"/>
    <property type="molecule type" value="Genomic_DNA"/>
</dbReference>
<dbReference type="Proteomes" id="UP000603453">
    <property type="component" value="Unassembled WGS sequence"/>
</dbReference>
<evidence type="ECO:0000313" key="3">
    <source>
        <dbReference type="Proteomes" id="UP000603453"/>
    </source>
</evidence>
<organism evidence="2 3">
    <name type="scientific">Mucor saturninus</name>
    <dbReference type="NCBI Taxonomy" id="64648"/>
    <lineage>
        <taxon>Eukaryota</taxon>
        <taxon>Fungi</taxon>
        <taxon>Fungi incertae sedis</taxon>
        <taxon>Mucoromycota</taxon>
        <taxon>Mucoromycotina</taxon>
        <taxon>Mucoromycetes</taxon>
        <taxon>Mucorales</taxon>
        <taxon>Mucorineae</taxon>
        <taxon>Mucoraceae</taxon>
        <taxon>Mucor</taxon>
    </lineage>
</organism>
<gene>
    <name evidence="2" type="ORF">INT47_008337</name>
</gene>
<dbReference type="Pfam" id="PF03645">
    <property type="entry name" value="Tctex-1"/>
    <property type="match status" value="1"/>
</dbReference>
<reference evidence="2" key="1">
    <citation type="submission" date="2020-12" db="EMBL/GenBank/DDBJ databases">
        <title>Metabolic potential, ecology and presence of endohyphal bacteria is reflected in genomic diversity of Mucoromycotina.</title>
        <authorList>
            <person name="Muszewska A."/>
            <person name="Okrasinska A."/>
            <person name="Steczkiewicz K."/>
            <person name="Drgas O."/>
            <person name="Orlowska M."/>
            <person name="Perlinska-Lenart U."/>
            <person name="Aleksandrzak-Piekarczyk T."/>
            <person name="Szatraj K."/>
            <person name="Zielenkiewicz U."/>
            <person name="Pilsyk S."/>
            <person name="Malc E."/>
            <person name="Mieczkowski P."/>
            <person name="Kruszewska J.S."/>
            <person name="Biernat P."/>
            <person name="Pawlowska J."/>
        </authorList>
    </citation>
    <scope>NUCLEOTIDE SEQUENCE</scope>
    <source>
        <strain evidence="2">WA0000017839</strain>
    </source>
</reference>
<dbReference type="OrthoDB" id="10059120at2759"/>
<keyword evidence="3" id="KW-1185">Reference proteome</keyword>
<dbReference type="InterPro" id="IPR038586">
    <property type="entry name" value="Tctex-1-like_sf"/>
</dbReference>